<name>A0AAV8UGB8_9RHOD</name>
<evidence type="ECO:0000313" key="3">
    <source>
        <dbReference type="Proteomes" id="UP001157974"/>
    </source>
</evidence>
<dbReference type="EMBL" id="JAMWBK010000010">
    <property type="protein sequence ID" value="KAJ8901535.1"/>
    <property type="molecule type" value="Genomic_DNA"/>
</dbReference>
<keyword evidence="3" id="KW-1185">Reference proteome</keyword>
<protein>
    <submittedName>
        <fullName evidence="2">Uncharacterized protein</fullName>
    </submittedName>
</protein>
<feature type="signal peptide" evidence="1">
    <location>
        <begin position="1"/>
        <end position="21"/>
    </location>
</feature>
<gene>
    <name evidence="2" type="ORF">NDN08_003744</name>
</gene>
<proteinExistence type="predicted"/>
<accession>A0AAV8UGB8</accession>
<dbReference type="Proteomes" id="UP001157974">
    <property type="component" value="Unassembled WGS sequence"/>
</dbReference>
<dbReference type="AlphaFoldDB" id="A0AAV8UGB8"/>
<feature type="chain" id="PRO_5043798820" evidence="1">
    <location>
        <begin position="22"/>
        <end position="300"/>
    </location>
</feature>
<evidence type="ECO:0000313" key="2">
    <source>
        <dbReference type="EMBL" id="KAJ8901535.1"/>
    </source>
</evidence>
<comment type="caution">
    <text evidence="2">The sequence shown here is derived from an EMBL/GenBank/DDBJ whole genome shotgun (WGS) entry which is preliminary data.</text>
</comment>
<evidence type="ECO:0000256" key="1">
    <source>
        <dbReference type="SAM" id="SignalP"/>
    </source>
</evidence>
<keyword evidence="1" id="KW-0732">Signal</keyword>
<organism evidence="2 3">
    <name type="scientific">Rhodosorus marinus</name>
    <dbReference type="NCBI Taxonomy" id="101924"/>
    <lineage>
        <taxon>Eukaryota</taxon>
        <taxon>Rhodophyta</taxon>
        <taxon>Stylonematophyceae</taxon>
        <taxon>Stylonematales</taxon>
        <taxon>Stylonemataceae</taxon>
        <taxon>Rhodosorus</taxon>
    </lineage>
</organism>
<sequence length="300" mass="32935">MARVAILFLFSLALLALLGTASPLTCSEEPAFLRFTAGSSRFDLIDDSNKRFGVLNMTVSEGEVANFFKMEFSVFPHIGLLKIRAGLFASGGSFVMGKQRYTRRRKLSKLDDESTWISEASIIMKPEDIMVITPGVSCCGAQLDFYAFAQVRVLGEEGPEEVRVYLAPSSTGTSCRVPNPKKPFRQVCSIETLCLTCSSSNCEPNQVCPQPLSCLRSCGPHTYAQHADLFQSLKPPCANVPFRKVMQATGKAVVAGTFNAPDFSASTHMSAKSFQYFKKHNVPITWYEGKIITKQSPPKG</sequence>
<reference evidence="2 3" key="1">
    <citation type="journal article" date="2023" name="Nat. Commun.">
        <title>Origin of minicircular mitochondrial genomes in red algae.</title>
        <authorList>
            <person name="Lee Y."/>
            <person name="Cho C.H."/>
            <person name="Lee Y.M."/>
            <person name="Park S.I."/>
            <person name="Yang J.H."/>
            <person name="West J.A."/>
            <person name="Bhattacharya D."/>
            <person name="Yoon H.S."/>
        </authorList>
    </citation>
    <scope>NUCLEOTIDE SEQUENCE [LARGE SCALE GENOMIC DNA]</scope>
    <source>
        <strain evidence="2 3">CCMP1338</strain>
        <tissue evidence="2">Whole cell</tissue>
    </source>
</reference>